<dbReference type="PANTHER" id="PTHR34216:SF3">
    <property type="entry name" value="POLY-BETA-1,6-N-ACETYL-D-GLUCOSAMINE N-DEACETYLASE"/>
    <property type="match status" value="1"/>
</dbReference>
<dbReference type="GO" id="GO:0005975">
    <property type="term" value="P:carbohydrate metabolic process"/>
    <property type="evidence" value="ECO:0007669"/>
    <property type="project" value="InterPro"/>
</dbReference>
<name>A0A158IAX8_CABSO</name>
<dbReference type="GO" id="GO:0005576">
    <property type="term" value="C:extracellular region"/>
    <property type="evidence" value="ECO:0007669"/>
    <property type="project" value="UniProtKB-SubCell"/>
</dbReference>
<evidence type="ECO:0000259" key="3">
    <source>
        <dbReference type="PROSITE" id="PS51677"/>
    </source>
</evidence>
<dbReference type="GO" id="GO:0016810">
    <property type="term" value="F:hydrolase activity, acting on carbon-nitrogen (but not peptide) bonds"/>
    <property type="evidence" value="ECO:0007669"/>
    <property type="project" value="InterPro"/>
</dbReference>
<feature type="domain" description="NodB homology" evidence="3">
    <location>
        <begin position="73"/>
        <end position="311"/>
    </location>
</feature>
<dbReference type="EMBL" id="FCOC02000031">
    <property type="protein sequence ID" value="SAL53617.1"/>
    <property type="molecule type" value="Genomic_DNA"/>
</dbReference>
<gene>
    <name evidence="4" type="ORF">AWB64_05863</name>
</gene>
<keyword evidence="2" id="KW-0732">Signal</keyword>
<evidence type="ECO:0000256" key="2">
    <source>
        <dbReference type="ARBA" id="ARBA00022729"/>
    </source>
</evidence>
<evidence type="ECO:0000256" key="1">
    <source>
        <dbReference type="ARBA" id="ARBA00004613"/>
    </source>
</evidence>
<dbReference type="AlphaFoldDB" id="A0A158IAX8"/>
<protein>
    <submittedName>
        <fullName evidence="4">Polysaccharide deacetylase</fullName>
    </submittedName>
</protein>
<evidence type="ECO:0000313" key="4">
    <source>
        <dbReference type="EMBL" id="SAL53617.1"/>
    </source>
</evidence>
<dbReference type="InterPro" id="IPR011330">
    <property type="entry name" value="Glyco_hydro/deAcase_b/a-brl"/>
</dbReference>
<sequence length="311" mass="35289">MKPTPMTRTILTQSVILDVLKTVTRLMLWRDRVAVLLYHDPNPATLDAHLQYLKQYCDFVPMSEVNTPGRGRPRAALTFDDGHVGNAALLPVFIKHGIRPTIYICSSIVAHERTHWWLTPGAQRAGIKRLIKLANAERLEELASYGYQQHERSIDTPVSGLSREQIEAMLPHVDFQSHTRFHPTLTRLNVEECTDELVCSKQEVEQLTGASCEHFAYPYGRYTAREVEILKATGYKTARTTAVGWNDERTDPYRLRAFDIEDDSSVPWFAAQMTGVPLAWRVLPLGAIKSALMRIPGVTRIRKPQTNAENK</sequence>
<reference evidence="4 5" key="1">
    <citation type="submission" date="2016-01" db="EMBL/GenBank/DDBJ databases">
        <authorList>
            <person name="Oliw E.H."/>
        </authorList>
    </citation>
    <scope>NUCLEOTIDE SEQUENCE [LARGE SCALE GENOMIC DNA]</scope>
    <source>
        <strain evidence="4">LMG 22029</strain>
    </source>
</reference>
<organism evidence="4 5">
    <name type="scientific">Caballeronia sordidicola</name>
    <name type="common">Burkholderia sordidicola</name>
    <dbReference type="NCBI Taxonomy" id="196367"/>
    <lineage>
        <taxon>Bacteria</taxon>
        <taxon>Pseudomonadati</taxon>
        <taxon>Pseudomonadota</taxon>
        <taxon>Betaproteobacteria</taxon>
        <taxon>Burkholderiales</taxon>
        <taxon>Burkholderiaceae</taxon>
        <taxon>Caballeronia</taxon>
    </lineage>
</organism>
<dbReference type="RefSeq" id="WP_060858824.1">
    <property type="nucleotide sequence ID" value="NZ_FCOC02000031.1"/>
</dbReference>
<accession>A0A158IAX8</accession>
<dbReference type="InterPro" id="IPR051398">
    <property type="entry name" value="Polysacch_Deacetylase"/>
</dbReference>
<dbReference type="InterPro" id="IPR002509">
    <property type="entry name" value="NODB_dom"/>
</dbReference>
<dbReference type="OrthoDB" id="9814639at2"/>
<proteinExistence type="predicted"/>
<dbReference type="SUPFAM" id="SSF88713">
    <property type="entry name" value="Glycoside hydrolase/deacetylase"/>
    <property type="match status" value="1"/>
</dbReference>
<dbReference type="PROSITE" id="PS51677">
    <property type="entry name" value="NODB"/>
    <property type="match status" value="1"/>
</dbReference>
<comment type="subcellular location">
    <subcellularLocation>
        <location evidence="1">Secreted</location>
    </subcellularLocation>
</comment>
<dbReference type="Gene3D" id="3.20.20.370">
    <property type="entry name" value="Glycoside hydrolase/deacetylase"/>
    <property type="match status" value="1"/>
</dbReference>
<dbReference type="PANTHER" id="PTHR34216">
    <property type="match status" value="1"/>
</dbReference>
<dbReference type="Proteomes" id="UP000054893">
    <property type="component" value="Unassembled WGS sequence"/>
</dbReference>
<evidence type="ECO:0000313" key="5">
    <source>
        <dbReference type="Proteomes" id="UP000054893"/>
    </source>
</evidence>
<dbReference type="Pfam" id="PF01522">
    <property type="entry name" value="Polysacc_deac_1"/>
    <property type="match status" value="1"/>
</dbReference>
<dbReference type="CDD" id="cd10918">
    <property type="entry name" value="CE4_NodB_like_5s_6s"/>
    <property type="match status" value="1"/>
</dbReference>